<dbReference type="GO" id="GO:0022857">
    <property type="term" value="F:transmembrane transporter activity"/>
    <property type="evidence" value="ECO:0007669"/>
    <property type="project" value="InterPro"/>
</dbReference>
<keyword evidence="3 6" id="KW-0812">Transmembrane</keyword>
<dbReference type="InterPro" id="IPR036259">
    <property type="entry name" value="MFS_trans_sf"/>
</dbReference>
<protein>
    <submittedName>
        <fullName evidence="8">Synaptic vesicle 2-related protein</fullName>
    </submittedName>
</protein>
<dbReference type="PROSITE" id="PS50850">
    <property type="entry name" value="MFS"/>
    <property type="match status" value="1"/>
</dbReference>
<feature type="transmembrane region" description="Helical" evidence="6">
    <location>
        <begin position="349"/>
        <end position="369"/>
    </location>
</feature>
<dbReference type="AlphaFoldDB" id="A0A0N1I9M8"/>
<dbReference type="KEGG" id="pmac:106711836"/>
<dbReference type="PANTHER" id="PTHR23511:SF35">
    <property type="entry name" value="MAJOR FACILITATOR SUPERFAMILY (MFS) PROFILE DOMAIN-CONTAINING PROTEIN"/>
    <property type="match status" value="1"/>
</dbReference>
<dbReference type="SUPFAM" id="SSF103473">
    <property type="entry name" value="MFS general substrate transporter"/>
    <property type="match status" value="1"/>
</dbReference>
<dbReference type="InterPro" id="IPR011701">
    <property type="entry name" value="MFS"/>
</dbReference>
<feature type="domain" description="Major facilitator superfamily (MFS) profile" evidence="7">
    <location>
        <begin position="29"/>
        <end position="491"/>
    </location>
</feature>
<keyword evidence="4 6" id="KW-1133">Transmembrane helix</keyword>
<accession>A0A0N1I9M8</accession>
<dbReference type="Pfam" id="PF07690">
    <property type="entry name" value="MFS_1"/>
    <property type="match status" value="2"/>
</dbReference>
<feature type="transmembrane region" description="Helical" evidence="6">
    <location>
        <begin position="437"/>
        <end position="461"/>
    </location>
</feature>
<dbReference type="PANTHER" id="PTHR23511">
    <property type="entry name" value="SYNAPTIC VESICLE GLYCOPROTEIN 2"/>
    <property type="match status" value="1"/>
</dbReference>
<dbReference type="STRING" id="76193.A0A0N1I9M8"/>
<comment type="subcellular location">
    <subcellularLocation>
        <location evidence="1">Membrane</location>
        <topology evidence="1">Multi-pass membrane protein</topology>
    </subcellularLocation>
</comment>
<feature type="transmembrane region" description="Helical" evidence="6">
    <location>
        <begin position="406"/>
        <end position="430"/>
    </location>
</feature>
<evidence type="ECO:0000256" key="6">
    <source>
        <dbReference type="SAM" id="Phobius"/>
    </source>
</evidence>
<proteinExistence type="predicted"/>
<evidence type="ECO:0000256" key="2">
    <source>
        <dbReference type="ARBA" id="ARBA00022448"/>
    </source>
</evidence>
<dbReference type="OrthoDB" id="4139357at2759"/>
<evidence type="ECO:0000259" key="7">
    <source>
        <dbReference type="PROSITE" id="PS50850"/>
    </source>
</evidence>
<dbReference type="Proteomes" id="UP000053240">
    <property type="component" value="Unassembled WGS sequence"/>
</dbReference>
<dbReference type="EMBL" id="KQ460542">
    <property type="protein sequence ID" value="KPJ14130.1"/>
    <property type="molecule type" value="Genomic_DNA"/>
</dbReference>
<organism evidence="8 9">
    <name type="scientific">Papilio machaon</name>
    <name type="common">Old World swallowtail butterfly</name>
    <dbReference type="NCBI Taxonomy" id="76193"/>
    <lineage>
        <taxon>Eukaryota</taxon>
        <taxon>Metazoa</taxon>
        <taxon>Ecdysozoa</taxon>
        <taxon>Arthropoda</taxon>
        <taxon>Hexapoda</taxon>
        <taxon>Insecta</taxon>
        <taxon>Pterygota</taxon>
        <taxon>Neoptera</taxon>
        <taxon>Endopterygota</taxon>
        <taxon>Lepidoptera</taxon>
        <taxon>Glossata</taxon>
        <taxon>Ditrysia</taxon>
        <taxon>Papilionoidea</taxon>
        <taxon>Papilionidae</taxon>
        <taxon>Papilioninae</taxon>
        <taxon>Papilio</taxon>
    </lineage>
</organism>
<evidence type="ECO:0000256" key="3">
    <source>
        <dbReference type="ARBA" id="ARBA00022692"/>
    </source>
</evidence>
<sequence length="503" mass="54032">MYNGNKKENDGKVSFDTALDLAGFGLYSYNLTALTGFIIIAYVCIAFGTTIIIPASACELETTNAQQGLIASGPLVGVLLGGVFGGYLGDKFGRRRMLFVALLSASAVNALASISVDWIMLLILQSIASFCAAGKYSLSMTMLSESVPMAKRNLVVLLVTSIFLLAQGIMAVIAIPIIPLSFSFYLPNLGIYWNSWRTLLLVYSAPGLLAAVWLLMVKESPKYIYSQGREQEAIDIIKSMHRLNMGRSAEELQISGLIYENQESSGPSSAKEQIVPLFKMPLLKYTIIMTILFVFQQVGAFAIWLPTIANQFVQIVETGEGTDQSLCSILSNSIDVPADPDAVPCSLNVISLLIVLAVGALQSIANGLLSLIVNRVGRRNMAMVVAVVCGLAGIITNLIPNAYASIAFFVIFMLGILIVGLYTAIAVALFPTSLRALAVALTMTGGRIGTFVSVQILNLLLEVNCDAGFYLFCSIFASSAIVAAFLPNDKYLQTPQPKKDDTS</sequence>
<dbReference type="InParanoid" id="A0A0N1I9M8"/>
<feature type="transmembrane region" description="Helical" evidence="6">
    <location>
        <begin position="96"/>
        <end position="112"/>
    </location>
</feature>
<gene>
    <name evidence="8" type="ORF">RR48_03680</name>
</gene>
<evidence type="ECO:0000256" key="5">
    <source>
        <dbReference type="ARBA" id="ARBA00023136"/>
    </source>
</evidence>
<keyword evidence="2" id="KW-0813">Transport</keyword>
<evidence type="ECO:0000256" key="1">
    <source>
        <dbReference type="ARBA" id="ARBA00004141"/>
    </source>
</evidence>
<feature type="transmembrane region" description="Helical" evidence="6">
    <location>
        <begin position="467"/>
        <end position="486"/>
    </location>
</feature>
<feature type="transmembrane region" description="Helical" evidence="6">
    <location>
        <begin position="118"/>
        <end position="138"/>
    </location>
</feature>
<name>A0A0N1I9M8_PAPMA</name>
<dbReference type="GO" id="GO:0016020">
    <property type="term" value="C:membrane"/>
    <property type="evidence" value="ECO:0007669"/>
    <property type="project" value="UniProtKB-SubCell"/>
</dbReference>
<dbReference type="InterPro" id="IPR020846">
    <property type="entry name" value="MFS_dom"/>
</dbReference>
<evidence type="ECO:0000313" key="9">
    <source>
        <dbReference type="Proteomes" id="UP000053240"/>
    </source>
</evidence>
<evidence type="ECO:0000313" key="8">
    <source>
        <dbReference type="EMBL" id="KPJ14130.1"/>
    </source>
</evidence>
<keyword evidence="5 6" id="KW-0472">Membrane</keyword>
<feature type="transmembrane region" description="Helical" evidence="6">
    <location>
        <begin position="154"/>
        <end position="178"/>
    </location>
</feature>
<feature type="transmembrane region" description="Helical" evidence="6">
    <location>
        <begin position="381"/>
        <end position="400"/>
    </location>
</feature>
<evidence type="ECO:0000256" key="4">
    <source>
        <dbReference type="ARBA" id="ARBA00022989"/>
    </source>
</evidence>
<reference evidence="8 9" key="1">
    <citation type="journal article" date="2015" name="Nat. Commun.">
        <title>Outbred genome sequencing and CRISPR/Cas9 gene editing in butterflies.</title>
        <authorList>
            <person name="Li X."/>
            <person name="Fan D."/>
            <person name="Zhang W."/>
            <person name="Liu G."/>
            <person name="Zhang L."/>
            <person name="Zhao L."/>
            <person name="Fang X."/>
            <person name="Chen L."/>
            <person name="Dong Y."/>
            <person name="Chen Y."/>
            <person name="Ding Y."/>
            <person name="Zhao R."/>
            <person name="Feng M."/>
            <person name="Zhu Y."/>
            <person name="Feng Y."/>
            <person name="Jiang X."/>
            <person name="Zhu D."/>
            <person name="Xiang H."/>
            <person name="Feng X."/>
            <person name="Li S."/>
            <person name="Wang J."/>
            <person name="Zhang G."/>
            <person name="Kronforst M.R."/>
            <person name="Wang W."/>
        </authorList>
    </citation>
    <scope>NUCLEOTIDE SEQUENCE [LARGE SCALE GENOMIC DNA]</scope>
    <source>
        <strain evidence="8">Ya'a_city_454_Pm</strain>
        <tissue evidence="8">Whole body</tissue>
    </source>
</reference>
<feature type="transmembrane region" description="Helical" evidence="6">
    <location>
        <begin position="69"/>
        <end position="89"/>
    </location>
</feature>
<feature type="transmembrane region" description="Helical" evidence="6">
    <location>
        <begin position="198"/>
        <end position="217"/>
    </location>
</feature>
<dbReference type="Gene3D" id="1.20.1250.20">
    <property type="entry name" value="MFS general substrate transporter like domains"/>
    <property type="match status" value="1"/>
</dbReference>
<feature type="transmembrane region" description="Helical" evidence="6">
    <location>
        <begin position="31"/>
        <end position="57"/>
    </location>
</feature>
<feature type="transmembrane region" description="Helical" evidence="6">
    <location>
        <begin position="282"/>
        <end position="305"/>
    </location>
</feature>
<keyword evidence="9" id="KW-1185">Reference proteome</keyword>